<proteinExistence type="predicted"/>
<evidence type="ECO:0000313" key="2">
    <source>
        <dbReference type="EMBL" id="JAP06731.1"/>
    </source>
</evidence>
<accession>A0A0V0GHJ7</accession>
<dbReference type="EMBL" id="GEDG01040405">
    <property type="protein sequence ID" value="JAP06731.1"/>
    <property type="molecule type" value="Transcribed_RNA"/>
</dbReference>
<evidence type="ECO:0000256" key="1">
    <source>
        <dbReference type="SAM" id="MobiDB-lite"/>
    </source>
</evidence>
<sequence>MGYDQIWSKINHLRRGSISGEQQLGAATSSPVNEAEQIKSTSTHQQKTTTHLPLLPFSSGRNHVVANKGLDSGTLLFLL</sequence>
<feature type="non-terminal residue" evidence="2">
    <location>
        <position position="79"/>
    </location>
</feature>
<feature type="compositionally biased region" description="Low complexity" evidence="1">
    <location>
        <begin position="39"/>
        <end position="51"/>
    </location>
</feature>
<feature type="region of interest" description="Disordered" evidence="1">
    <location>
        <begin position="21"/>
        <end position="54"/>
    </location>
</feature>
<feature type="compositionally biased region" description="Polar residues" evidence="1">
    <location>
        <begin position="21"/>
        <end position="32"/>
    </location>
</feature>
<organism evidence="2">
    <name type="scientific">Solanum chacoense</name>
    <name type="common">Chaco potato</name>
    <dbReference type="NCBI Taxonomy" id="4108"/>
    <lineage>
        <taxon>Eukaryota</taxon>
        <taxon>Viridiplantae</taxon>
        <taxon>Streptophyta</taxon>
        <taxon>Embryophyta</taxon>
        <taxon>Tracheophyta</taxon>
        <taxon>Spermatophyta</taxon>
        <taxon>Magnoliopsida</taxon>
        <taxon>eudicotyledons</taxon>
        <taxon>Gunneridae</taxon>
        <taxon>Pentapetalae</taxon>
        <taxon>asterids</taxon>
        <taxon>lamiids</taxon>
        <taxon>Solanales</taxon>
        <taxon>Solanaceae</taxon>
        <taxon>Solanoideae</taxon>
        <taxon>Solaneae</taxon>
        <taxon>Solanum</taxon>
    </lineage>
</organism>
<protein>
    <submittedName>
        <fullName evidence="2">Putative ovule protein</fullName>
    </submittedName>
</protein>
<name>A0A0V0GHJ7_SOLCH</name>
<reference evidence="2" key="1">
    <citation type="submission" date="2015-12" db="EMBL/GenBank/DDBJ databases">
        <title>Gene expression during late stages of embryo sac development: a critical building block for successful pollen-pistil interactions.</title>
        <authorList>
            <person name="Liu Y."/>
            <person name="Joly V."/>
            <person name="Sabar M."/>
            <person name="Matton D.P."/>
        </authorList>
    </citation>
    <scope>NUCLEOTIDE SEQUENCE</scope>
</reference>
<dbReference type="AlphaFoldDB" id="A0A0V0GHJ7"/>